<name>A0A4Y2LPJ2_ARAVE</name>
<dbReference type="AlphaFoldDB" id="A0A4Y2LPJ2"/>
<dbReference type="EMBL" id="BGPR01006029">
    <property type="protein sequence ID" value="GBN15476.1"/>
    <property type="molecule type" value="Genomic_DNA"/>
</dbReference>
<gene>
    <name evidence="2" type="ORF">AVEN_16102_1</name>
</gene>
<feature type="compositionally biased region" description="Polar residues" evidence="1">
    <location>
        <begin position="55"/>
        <end position="65"/>
    </location>
</feature>
<feature type="compositionally biased region" description="Polar residues" evidence="1">
    <location>
        <begin position="119"/>
        <end position="129"/>
    </location>
</feature>
<organism evidence="2 3">
    <name type="scientific">Araneus ventricosus</name>
    <name type="common">Orbweaver spider</name>
    <name type="synonym">Epeira ventricosa</name>
    <dbReference type="NCBI Taxonomy" id="182803"/>
    <lineage>
        <taxon>Eukaryota</taxon>
        <taxon>Metazoa</taxon>
        <taxon>Ecdysozoa</taxon>
        <taxon>Arthropoda</taxon>
        <taxon>Chelicerata</taxon>
        <taxon>Arachnida</taxon>
        <taxon>Araneae</taxon>
        <taxon>Araneomorphae</taxon>
        <taxon>Entelegynae</taxon>
        <taxon>Araneoidea</taxon>
        <taxon>Araneidae</taxon>
        <taxon>Araneus</taxon>
    </lineage>
</organism>
<comment type="caution">
    <text evidence="2">The sequence shown here is derived from an EMBL/GenBank/DDBJ whole genome shotgun (WGS) entry which is preliminary data.</text>
</comment>
<sequence length="197" mass="22713">MSKRKRGITGDAASRRESIRKRERRVVEAEEERSRRLSTMAQRGQDRRAEETEEPSNSRLSDMTQRGTNECFGNLLNNPKCNYLLKRILKFLEEGTRGASWDGPLKFEARSDDEDDTCAGNSSPQTCPPHQQGDVCLPTYDLACNRPTYKESLQRNEKELTKLGQIRRQKKWKELHENCSENVTVVPDVGMKFFSLE</sequence>
<protein>
    <submittedName>
        <fullName evidence="2">Uncharacterized protein</fullName>
    </submittedName>
</protein>
<feature type="compositionally biased region" description="Basic and acidic residues" evidence="1">
    <location>
        <begin position="25"/>
        <end position="35"/>
    </location>
</feature>
<evidence type="ECO:0000256" key="1">
    <source>
        <dbReference type="SAM" id="MobiDB-lite"/>
    </source>
</evidence>
<dbReference type="Proteomes" id="UP000499080">
    <property type="component" value="Unassembled WGS sequence"/>
</dbReference>
<evidence type="ECO:0000313" key="3">
    <source>
        <dbReference type="Proteomes" id="UP000499080"/>
    </source>
</evidence>
<reference evidence="2 3" key="1">
    <citation type="journal article" date="2019" name="Sci. Rep.">
        <title>Orb-weaving spider Araneus ventricosus genome elucidates the spidroin gene catalogue.</title>
        <authorList>
            <person name="Kono N."/>
            <person name="Nakamura H."/>
            <person name="Ohtoshi R."/>
            <person name="Moran D.A.P."/>
            <person name="Shinohara A."/>
            <person name="Yoshida Y."/>
            <person name="Fujiwara M."/>
            <person name="Mori M."/>
            <person name="Tomita M."/>
            <person name="Arakawa K."/>
        </authorList>
    </citation>
    <scope>NUCLEOTIDE SEQUENCE [LARGE SCALE GENOMIC DNA]</scope>
</reference>
<accession>A0A4Y2LPJ2</accession>
<keyword evidence="3" id="KW-1185">Reference proteome</keyword>
<feature type="region of interest" description="Disordered" evidence="1">
    <location>
        <begin position="1"/>
        <end position="65"/>
    </location>
</feature>
<feature type="region of interest" description="Disordered" evidence="1">
    <location>
        <begin position="102"/>
        <end position="131"/>
    </location>
</feature>
<proteinExistence type="predicted"/>
<evidence type="ECO:0000313" key="2">
    <source>
        <dbReference type="EMBL" id="GBN15476.1"/>
    </source>
</evidence>